<dbReference type="OrthoDB" id="9790710at2"/>
<name>A0A4Y3WFF9_NITWI</name>
<keyword evidence="2" id="KW-0808">Transferase</keyword>
<dbReference type="EMBL" id="BJNF01000079">
    <property type="protein sequence ID" value="GEC16840.1"/>
    <property type="molecule type" value="Genomic_DNA"/>
</dbReference>
<comment type="caution">
    <text evidence="2">The sequence shown here is derived from an EMBL/GenBank/DDBJ whole genome shotgun (WGS) entry which is preliminary data.</text>
</comment>
<gene>
    <name evidence="2" type="ORF">NWI01_27320</name>
</gene>
<evidence type="ECO:0000259" key="1">
    <source>
        <dbReference type="Pfam" id="PF13439"/>
    </source>
</evidence>
<reference evidence="2 3" key="1">
    <citation type="submission" date="2019-06" db="EMBL/GenBank/DDBJ databases">
        <title>Whole genome shotgun sequence of Nitrobacter winogradskyi NBRC 14297.</title>
        <authorList>
            <person name="Hosoyama A."/>
            <person name="Uohara A."/>
            <person name="Ohji S."/>
            <person name="Ichikawa N."/>
        </authorList>
    </citation>
    <scope>NUCLEOTIDE SEQUENCE [LARGE SCALE GENOMIC DNA]</scope>
    <source>
        <strain evidence="2 3">NBRC 14297</strain>
    </source>
</reference>
<dbReference type="InterPro" id="IPR028098">
    <property type="entry name" value="Glyco_trans_4-like_N"/>
</dbReference>
<feature type="domain" description="Glycosyltransferase subfamily 4-like N-terminal" evidence="1">
    <location>
        <begin position="35"/>
        <end position="197"/>
    </location>
</feature>
<dbReference type="Pfam" id="PF13692">
    <property type="entry name" value="Glyco_trans_1_4"/>
    <property type="match status" value="1"/>
</dbReference>
<dbReference type="Proteomes" id="UP000318825">
    <property type="component" value="Unassembled WGS sequence"/>
</dbReference>
<dbReference type="Gene3D" id="3.40.50.2000">
    <property type="entry name" value="Glycogen Phosphorylase B"/>
    <property type="match status" value="2"/>
</dbReference>
<evidence type="ECO:0000313" key="2">
    <source>
        <dbReference type="EMBL" id="GEC16840.1"/>
    </source>
</evidence>
<dbReference type="GO" id="GO:0016758">
    <property type="term" value="F:hexosyltransferase activity"/>
    <property type="evidence" value="ECO:0007669"/>
    <property type="project" value="TreeGrafter"/>
</dbReference>
<dbReference type="AlphaFoldDB" id="A0A4Y3WFF9"/>
<dbReference type="InterPro" id="IPR050194">
    <property type="entry name" value="Glycosyltransferase_grp1"/>
</dbReference>
<proteinExistence type="predicted"/>
<dbReference type="SUPFAM" id="SSF53756">
    <property type="entry name" value="UDP-Glycosyltransferase/glycogen phosphorylase"/>
    <property type="match status" value="1"/>
</dbReference>
<protein>
    <submittedName>
        <fullName evidence="2">Glycosyl transferase</fullName>
    </submittedName>
</protein>
<sequence>MNRNHISGGQAARRIAFVTIGDGSNVRFWSGTPFHMSQSLANEGNDIVHVGPLSAPVLPFYKAYSKLLRTFRRRSLSPFQAASVVAQYSADAARKIRALAPDVVFAPAGSTFAWNVPAGVPLVYASDATFRLIEDYHPNYRNLSRTARETSERLERDTIARADLILYPSQWAAESAVRDYGADPARVHVVPWGANLKEAPSRDSILGTRKPGPCRLLLIGVNWGEKGADTAVETLVELRARGVETELVICGCTPPKPVSQEGLTIIPYLDKNDREQRDRMAQLYRDADFFLLPTRADCNPMVLCEAAAHGLPSVVRATGGVPYAVHEGETGILVPPNATKVDYAAAISEIFANPERLERMRQSSRDAFETRLNWQVWGRRVSKLIQSL</sequence>
<dbReference type="Pfam" id="PF13439">
    <property type="entry name" value="Glyco_transf_4"/>
    <property type="match status" value="1"/>
</dbReference>
<evidence type="ECO:0000313" key="3">
    <source>
        <dbReference type="Proteomes" id="UP000318825"/>
    </source>
</evidence>
<dbReference type="RefSeq" id="WP_141384524.1">
    <property type="nucleotide sequence ID" value="NZ_BJNF01000079.1"/>
</dbReference>
<organism evidence="2 3">
    <name type="scientific">Nitrobacter winogradskyi</name>
    <name type="common">Nitrobacter agilis</name>
    <dbReference type="NCBI Taxonomy" id="913"/>
    <lineage>
        <taxon>Bacteria</taxon>
        <taxon>Pseudomonadati</taxon>
        <taxon>Pseudomonadota</taxon>
        <taxon>Alphaproteobacteria</taxon>
        <taxon>Hyphomicrobiales</taxon>
        <taxon>Nitrobacteraceae</taxon>
        <taxon>Nitrobacter</taxon>
    </lineage>
</organism>
<dbReference type="PANTHER" id="PTHR45947">
    <property type="entry name" value="SULFOQUINOVOSYL TRANSFERASE SQD2"/>
    <property type="match status" value="1"/>
</dbReference>
<dbReference type="PANTHER" id="PTHR45947:SF3">
    <property type="entry name" value="SULFOQUINOVOSYL TRANSFERASE SQD2"/>
    <property type="match status" value="1"/>
</dbReference>
<accession>A0A4Y3WFF9</accession>
<dbReference type="CDD" id="cd03801">
    <property type="entry name" value="GT4_PimA-like"/>
    <property type="match status" value="1"/>
</dbReference>